<accession>A0A922HUQ9</accession>
<dbReference type="InterPro" id="IPR009091">
    <property type="entry name" value="RCC1/BLIP-II"/>
</dbReference>
<keyword evidence="3" id="KW-1185">Reference proteome</keyword>
<gene>
    <name evidence="2" type="ORF">DERF_009793</name>
</gene>
<organism evidence="2 3">
    <name type="scientific">Dermatophagoides farinae</name>
    <name type="common">American house dust mite</name>
    <dbReference type="NCBI Taxonomy" id="6954"/>
    <lineage>
        <taxon>Eukaryota</taxon>
        <taxon>Metazoa</taxon>
        <taxon>Ecdysozoa</taxon>
        <taxon>Arthropoda</taxon>
        <taxon>Chelicerata</taxon>
        <taxon>Arachnida</taxon>
        <taxon>Acari</taxon>
        <taxon>Acariformes</taxon>
        <taxon>Sarcoptiformes</taxon>
        <taxon>Astigmata</taxon>
        <taxon>Psoroptidia</taxon>
        <taxon>Analgoidea</taxon>
        <taxon>Pyroglyphidae</taxon>
        <taxon>Dermatophagoidinae</taxon>
        <taxon>Dermatophagoides</taxon>
    </lineage>
</organism>
<dbReference type="InterPro" id="IPR000408">
    <property type="entry name" value="Reg_chr_condens"/>
</dbReference>
<feature type="repeat" description="RCC1" evidence="1">
    <location>
        <begin position="39"/>
        <end position="101"/>
    </location>
</feature>
<dbReference type="PANTHER" id="PTHR45982:SF1">
    <property type="entry name" value="REGULATOR OF CHROMOSOME CONDENSATION"/>
    <property type="match status" value="1"/>
</dbReference>
<reference evidence="2" key="1">
    <citation type="submission" date="2013-05" db="EMBL/GenBank/DDBJ databases">
        <authorList>
            <person name="Yim A.K.Y."/>
            <person name="Chan T.F."/>
            <person name="Ji K.M."/>
            <person name="Liu X.Y."/>
            <person name="Zhou J.W."/>
            <person name="Li R.Q."/>
            <person name="Yang K.Y."/>
            <person name="Li J."/>
            <person name="Li M."/>
            <person name="Law P.T.W."/>
            <person name="Wu Y.L."/>
            <person name="Cai Z.L."/>
            <person name="Qin H."/>
            <person name="Bao Y."/>
            <person name="Leung R.K.K."/>
            <person name="Ng P.K.S."/>
            <person name="Zou J."/>
            <person name="Zhong X.J."/>
            <person name="Ran P.X."/>
            <person name="Zhong N.S."/>
            <person name="Liu Z.G."/>
            <person name="Tsui S.K.W."/>
        </authorList>
    </citation>
    <scope>NUCLEOTIDE SEQUENCE</scope>
    <source>
        <strain evidence="2">Derf</strain>
        <tissue evidence="2">Whole organism</tissue>
    </source>
</reference>
<proteinExistence type="predicted"/>
<protein>
    <submittedName>
        <fullName evidence="2">Uncharacterized protein</fullName>
    </submittedName>
</protein>
<dbReference type="PROSITE" id="PS50012">
    <property type="entry name" value="RCC1_3"/>
    <property type="match status" value="1"/>
</dbReference>
<dbReference type="Gene3D" id="2.130.10.30">
    <property type="entry name" value="Regulator of chromosome condensation 1/beta-lactamase-inhibitor protein II"/>
    <property type="match status" value="1"/>
</dbReference>
<dbReference type="EMBL" id="ASGP02000004">
    <property type="protein sequence ID" value="KAH9511322.1"/>
    <property type="molecule type" value="Genomic_DNA"/>
</dbReference>
<name>A0A922HUQ9_DERFA</name>
<dbReference type="InterPro" id="IPR051553">
    <property type="entry name" value="Ran_GTPase-activating"/>
</dbReference>
<evidence type="ECO:0000313" key="2">
    <source>
        <dbReference type="EMBL" id="KAH9511322.1"/>
    </source>
</evidence>
<sequence length="159" mass="17529">MPPSNNNGFICLSSDGNLYGWFEFRIIITLIPKPLDRDGNVYACGSALYGKLGLGEDFIQQCNSNDKSISDFKQIPSTIFNGERVIKIDCGDFCSMAITEMGRLYCWGQGGYRLITKGPYAECTRFTSISTGAQMAAMIGTIIIDDNVNEDDDSLMESK</sequence>
<dbReference type="AlphaFoldDB" id="A0A922HUQ9"/>
<dbReference type="Pfam" id="PF00415">
    <property type="entry name" value="RCC1"/>
    <property type="match status" value="1"/>
</dbReference>
<comment type="caution">
    <text evidence="2">The sequence shown here is derived from an EMBL/GenBank/DDBJ whole genome shotgun (WGS) entry which is preliminary data.</text>
</comment>
<dbReference type="SUPFAM" id="SSF50985">
    <property type="entry name" value="RCC1/BLIP-II"/>
    <property type="match status" value="1"/>
</dbReference>
<evidence type="ECO:0000313" key="3">
    <source>
        <dbReference type="Proteomes" id="UP000790347"/>
    </source>
</evidence>
<evidence type="ECO:0000256" key="1">
    <source>
        <dbReference type="PROSITE-ProRule" id="PRU00235"/>
    </source>
</evidence>
<dbReference type="Proteomes" id="UP000790347">
    <property type="component" value="Unassembled WGS sequence"/>
</dbReference>
<reference evidence="2" key="2">
    <citation type="journal article" date="2022" name="Res Sq">
        <title>Comparative Genomics Reveals Insights into the Divergent Evolution of Astigmatic Mites and Household Pest Adaptations.</title>
        <authorList>
            <person name="Xiong Q."/>
            <person name="Wan A.T.-Y."/>
            <person name="Liu X.-Y."/>
            <person name="Fung C.S.-H."/>
            <person name="Xiao X."/>
            <person name="Malainual N."/>
            <person name="Hou J."/>
            <person name="Wang L."/>
            <person name="Wang M."/>
            <person name="Yang K."/>
            <person name="Cui Y."/>
            <person name="Leung E."/>
            <person name="Nong W."/>
            <person name="Shin S.-K."/>
            <person name="Au S."/>
            <person name="Jeong K.Y."/>
            <person name="Chew F.T."/>
            <person name="Hui J."/>
            <person name="Leung T.F."/>
            <person name="Tungtrongchitr A."/>
            <person name="Zhong N."/>
            <person name="Liu Z."/>
            <person name="Tsui S."/>
        </authorList>
    </citation>
    <scope>NUCLEOTIDE SEQUENCE</scope>
    <source>
        <strain evidence="2">Derf</strain>
        <tissue evidence="2">Whole organism</tissue>
    </source>
</reference>
<dbReference type="PANTHER" id="PTHR45982">
    <property type="entry name" value="REGULATOR OF CHROMOSOME CONDENSATION"/>
    <property type="match status" value="1"/>
</dbReference>